<feature type="region of interest" description="Disordered" evidence="1">
    <location>
        <begin position="1"/>
        <end position="26"/>
    </location>
</feature>
<dbReference type="AlphaFoldDB" id="A0A9X1B6Y7"/>
<accession>A0A9X1B6Y7</accession>
<dbReference type="PANTHER" id="PTHR35586">
    <property type="entry name" value="SLL1691 PROTEIN"/>
    <property type="match status" value="1"/>
</dbReference>
<evidence type="ECO:0000256" key="1">
    <source>
        <dbReference type="SAM" id="MobiDB-lite"/>
    </source>
</evidence>
<evidence type="ECO:0000313" key="3">
    <source>
        <dbReference type="EMBL" id="MBK1621584.1"/>
    </source>
</evidence>
<evidence type="ECO:0000313" key="4">
    <source>
        <dbReference type="Proteomes" id="UP001138768"/>
    </source>
</evidence>
<gene>
    <name evidence="3" type="ORF">CKO42_24900</name>
</gene>
<dbReference type="EMBL" id="NRRY01000086">
    <property type="protein sequence ID" value="MBK1621584.1"/>
    <property type="molecule type" value="Genomic_DNA"/>
</dbReference>
<proteinExistence type="predicted"/>
<dbReference type="InterPro" id="IPR025587">
    <property type="entry name" value="DUF4351"/>
</dbReference>
<dbReference type="Proteomes" id="UP001138768">
    <property type="component" value="Unassembled WGS sequence"/>
</dbReference>
<organism evidence="3 4">
    <name type="scientific">Lamprobacter modestohalophilus</name>
    <dbReference type="NCBI Taxonomy" id="1064514"/>
    <lineage>
        <taxon>Bacteria</taxon>
        <taxon>Pseudomonadati</taxon>
        <taxon>Pseudomonadota</taxon>
        <taxon>Gammaproteobacteria</taxon>
        <taxon>Chromatiales</taxon>
        <taxon>Chromatiaceae</taxon>
        <taxon>Lamprobacter</taxon>
    </lineage>
</organism>
<dbReference type="PANTHER" id="PTHR35586:SF2">
    <property type="entry name" value="SLL1542 PROTEIN"/>
    <property type="match status" value="1"/>
</dbReference>
<name>A0A9X1B6Y7_9GAMM</name>
<sequence>MTINMHTDKQTHRGARTAAPDPTRAPAAGHLSALSAYLVEDRERLREQAPLAYGQIQQAPLPESARRQCLDVFQSWLLARFQDQTLEEILIMLGEMTPLEQTRAYREIVAKNKPIWLEEGRQREVQLVLRLLRRRLGKLTKAQQASVQSLPVDQLEDLTEALLDFSAAADLETWLAAHPAPQQTACDTAP</sequence>
<comment type="caution">
    <text evidence="3">The sequence shown here is derived from an EMBL/GenBank/DDBJ whole genome shotgun (WGS) entry which is preliminary data.</text>
</comment>
<feature type="compositionally biased region" description="Low complexity" evidence="1">
    <location>
        <begin position="16"/>
        <end position="26"/>
    </location>
</feature>
<dbReference type="Pfam" id="PF14261">
    <property type="entry name" value="DUF4351"/>
    <property type="match status" value="1"/>
</dbReference>
<keyword evidence="4" id="KW-1185">Reference proteome</keyword>
<feature type="domain" description="DUF4351" evidence="2">
    <location>
        <begin position="120"/>
        <end position="175"/>
    </location>
</feature>
<protein>
    <recommendedName>
        <fullName evidence="2">DUF4351 domain-containing protein</fullName>
    </recommendedName>
</protein>
<evidence type="ECO:0000259" key="2">
    <source>
        <dbReference type="Pfam" id="PF14261"/>
    </source>
</evidence>
<feature type="compositionally biased region" description="Basic and acidic residues" evidence="1">
    <location>
        <begin position="1"/>
        <end position="11"/>
    </location>
</feature>
<reference evidence="3 4" key="1">
    <citation type="journal article" date="2020" name="Microorganisms">
        <title>Osmotic Adaptation and Compatible Solute Biosynthesis of Phototrophic Bacteria as Revealed from Genome Analyses.</title>
        <authorList>
            <person name="Imhoff J.F."/>
            <person name="Rahn T."/>
            <person name="Kunzel S."/>
            <person name="Keller A."/>
            <person name="Neulinger S.C."/>
        </authorList>
    </citation>
    <scope>NUCLEOTIDE SEQUENCE [LARGE SCALE GENOMIC DNA]</scope>
    <source>
        <strain evidence="3 4">DSM 25653</strain>
    </source>
</reference>